<organism evidence="2 3">
    <name type="scientific">Kutzneria viridogrisea</name>
    <dbReference type="NCBI Taxonomy" id="47990"/>
    <lineage>
        <taxon>Bacteria</taxon>
        <taxon>Bacillati</taxon>
        <taxon>Actinomycetota</taxon>
        <taxon>Actinomycetes</taxon>
        <taxon>Pseudonocardiales</taxon>
        <taxon>Pseudonocardiaceae</taxon>
        <taxon>Kutzneria</taxon>
    </lineage>
</organism>
<comment type="caution">
    <text evidence="2">The sequence shown here is derived from an EMBL/GenBank/DDBJ whole genome shotgun (WGS) entry which is preliminary data.</text>
</comment>
<dbReference type="Gene3D" id="3.40.630.30">
    <property type="match status" value="1"/>
</dbReference>
<proteinExistence type="predicted"/>
<dbReference type="RefSeq" id="WP_025357201.1">
    <property type="nucleotide sequence ID" value="NZ_BAAABQ010000027.1"/>
</dbReference>
<accession>A0ABR6BZ22</accession>
<dbReference type="Proteomes" id="UP000517916">
    <property type="component" value="Unassembled WGS sequence"/>
</dbReference>
<keyword evidence="2" id="KW-0012">Acyltransferase</keyword>
<feature type="domain" description="N-acetyltransferase" evidence="1">
    <location>
        <begin position="1"/>
        <end position="155"/>
    </location>
</feature>
<dbReference type="InterPro" id="IPR000182">
    <property type="entry name" value="GNAT_dom"/>
</dbReference>
<dbReference type="EMBL" id="JACJID010000010">
    <property type="protein sequence ID" value="MBA8931935.1"/>
    <property type="molecule type" value="Genomic_DNA"/>
</dbReference>
<sequence>MITRRELPTDHAAVHAVHSEAFGQPLEADLTEALRADEGFIPELSIVAVVDDHVVGHVICTRGHVGEAPALGLGPLGVARGHQRSGVGRALVHAVLGAADALGEPLVVLLGDPGYYSRFGFELAVPLGITPQQAEWEPHFQVRRLTTYRPGLRGPFRYSAPFDLI</sequence>
<gene>
    <name evidence="2" type="ORF">BC739_009194</name>
</gene>
<reference evidence="2 3" key="1">
    <citation type="submission" date="2020-08" db="EMBL/GenBank/DDBJ databases">
        <title>Genomic Encyclopedia of Archaeal and Bacterial Type Strains, Phase II (KMG-II): from individual species to whole genera.</title>
        <authorList>
            <person name="Goeker M."/>
        </authorList>
    </citation>
    <scope>NUCLEOTIDE SEQUENCE [LARGE SCALE GENOMIC DNA]</scope>
    <source>
        <strain evidence="2 3">DSM 43850</strain>
    </source>
</reference>
<keyword evidence="3" id="KW-1185">Reference proteome</keyword>
<evidence type="ECO:0000313" key="3">
    <source>
        <dbReference type="Proteomes" id="UP000517916"/>
    </source>
</evidence>
<dbReference type="CDD" id="cd04301">
    <property type="entry name" value="NAT_SF"/>
    <property type="match status" value="1"/>
</dbReference>
<evidence type="ECO:0000313" key="2">
    <source>
        <dbReference type="EMBL" id="MBA8931935.1"/>
    </source>
</evidence>
<dbReference type="SUPFAM" id="SSF55729">
    <property type="entry name" value="Acyl-CoA N-acyltransferases (Nat)"/>
    <property type="match status" value="1"/>
</dbReference>
<dbReference type="InterPro" id="IPR016181">
    <property type="entry name" value="Acyl_CoA_acyltransferase"/>
</dbReference>
<evidence type="ECO:0000259" key="1">
    <source>
        <dbReference type="PROSITE" id="PS51186"/>
    </source>
</evidence>
<dbReference type="GO" id="GO:0016746">
    <property type="term" value="F:acyltransferase activity"/>
    <property type="evidence" value="ECO:0007669"/>
    <property type="project" value="UniProtKB-KW"/>
</dbReference>
<dbReference type="EC" id="2.3.1.-" evidence="2"/>
<keyword evidence="2" id="KW-0808">Transferase</keyword>
<name>A0ABR6BZ22_9PSEU</name>
<dbReference type="Pfam" id="PF13527">
    <property type="entry name" value="Acetyltransf_9"/>
    <property type="match status" value="1"/>
</dbReference>
<dbReference type="PROSITE" id="PS51186">
    <property type="entry name" value="GNAT"/>
    <property type="match status" value="1"/>
</dbReference>
<protein>
    <submittedName>
        <fullName evidence="2">Acetyltransferase</fullName>
        <ecNumber evidence="2">2.3.1.-</ecNumber>
    </submittedName>
</protein>